<evidence type="ECO:0000313" key="2">
    <source>
        <dbReference type="Proteomes" id="UP000318801"/>
    </source>
</evidence>
<organism evidence="1 2">
    <name type="scientific">Martelella alba</name>
    <dbReference type="NCBI Taxonomy" id="2590451"/>
    <lineage>
        <taxon>Bacteria</taxon>
        <taxon>Pseudomonadati</taxon>
        <taxon>Pseudomonadota</taxon>
        <taxon>Alphaproteobacteria</taxon>
        <taxon>Hyphomicrobiales</taxon>
        <taxon>Aurantimonadaceae</taxon>
        <taxon>Martelella</taxon>
    </lineage>
</organism>
<accession>A0A506TXW7</accession>
<evidence type="ECO:0000313" key="1">
    <source>
        <dbReference type="EMBL" id="TPW26156.1"/>
    </source>
</evidence>
<sequence length="126" mass="12663">MRDLKNNIGIRQALAPAVFTAAAVGPVLDLLGFGSAAIAVTTGAIEADGDFAVSLQESDDGAAFTDVAATDMDGSFPASLAEATTVKVGYRGNCRYLRLALAKAGGTSIAVSAVLITGNACERPVS</sequence>
<proteinExistence type="predicted"/>
<dbReference type="RefSeq" id="WP_141151294.1">
    <property type="nucleotide sequence ID" value="NZ_VHLG01000045.1"/>
</dbReference>
<dbReference type="EMBL" id="VHLG01000045">
    <property type="protein sequence ID" value="TPW26156.1"/>
    <property type="molecule type" value="Genomic_DNA"/>
</dbReference>
<dbReference type="AlphaFoldDB" id="A0A506TXW7"/>
<dbReference type="Proteomes" id="UP000318801">
    <property type="component" value="Unassembled WGS sequence"/>
</dbReference>
<name>A0A506TXW7_9HYPH</name>
<dbReference type="OrthoDB" id="5464931at2"/>
<keyword evidence="2" id="KW-1185">Reference proteome</keyword>
<gene>
    <name evidence="1" type="ORF">FJU08_22600</name>
</gene>
<protein>
    <submittedName>
        <fullName evidence="1">Uncharacterized protein</fullName>
    </submittedName>
</protein>
<reference evidence="1 2" key="1">
    <citation type="submission" date="2019-06" db="EMBL/GenBank/DDBJ databases">
        <authorList>
            <person name="Li M."/>
        </authorList>
    </citation>
    <scope>NUCLEOTIDE SEQUENCE [LARGE SCALE GENOMIC DNA]</scope>
    <source>
        <strain evidence="1 2">BGMRC2036</strain>
    </source>
</reference>
<comment type="caution">
    <text evidence="1">The sequence shown here is derived from an EMBL/GenBank/DDBJ whole genome shotgun (WGS) entry which is preliminary data.</text>
</comment>